<comment type="caution">
    <text evidence="3">The sequence shown here is derived from an EMBL/GenBank/DDBJ whole genome shotgun (WGS) entry which is preliminary data.</text>
</comment>
<feature type="transmembrane region" description="Helical" evidence="1">
    <location>
        <begin position="467"/>
        <end position="486"/>
    </location>
</feature>
<evidence type="ECO:0000313" key="2">
    <source>
        <dbReference type="EMBL" id="KAA8650542.1"/>
    </source>
</evidence>
<dbReference type="PANTHER" id="PTHR12459:SF19">
    <property type="entry name" value="TRANSMEMBRANE PROTEIN 135 N-TERMINAL DOMAIN-CONTAINING PROTEIN"/>
    <property type="match status" value="1"/>
</dbReference>
<dbReference type="GeneID" id="54325931"/>
<sequence>MASSSTADPSHANPFVRNALRISLSAKEYKALYQLAVERAPLSVQSKLPSPSRYEAIVRSKNRYNEAALRTSVRVFLTSGALLKFVDLVARRLRGEPSSSEKGARISFFRSSNFRLSLSLSLVLLLYRFLYRFFVRLRANLRTDEAEPFRTRNPRVSKALTSGYAPAVGASLAGFALGICPQTQLRRTAAIYTTTRSLEFLFNVIDEKGWLEDRPSWFGSWLLMPISCAQLFHAFIFDRETTPKWFGNVIMKLSPAYVHARPETLPAEFPWPEKEAIVDSLATISNLRWPTFVSPILHPTDPFTLPSAVKSISPITGPAHPSTSSLSCALLHPSCPSCGTTFLHQLLLSVPPLARFITTVSLALSILRSKDLLTHPISSINGISKRIITLTAIISASVGSAWGSVCLWNSLLPRSILPTKRFFLSGALAGVPFAFLGNSRTVFLYFFRAAVDSAWKTGVKRGLWKGWNGGDLFVLVLTWALMGSILEARPSAVQGKGVRKALAWMRGEGFVDPMDTAAKRKQRKEAAQKKAESES</sequence>
<dbReference type="OrthoDB" id="291792at2759"/>
<dbReference type="InterPro" id="IPR026749">
    <property type="entry name" value="Tmem135"/>
</dbReference>
<gene>
    <name evidence="2" type="ORF">ATNIH1004_003229</name>
    <name evidence="3" type="ORF">EYZ11_002086</name>
</gene>
<evidence type="ECO:0008006" key="6">
    <source>
        <dbReference type="Google" id="ProtNLM"/>
    </source>
</evidence>
<reference evidence="2 5" key="2">
    <citation type="submission" date="2019-08" db="EMBL/GenBank/DDBJ databases">
        <title>The genome sequence of a newly discovered highly antifungal drug resistant Aspergillus species, Aspergillus tanneri NIH 1004.</title>
        <authorList>
            <person name="Mounaud S."/>
            <person name="Singh I."/>
            <person name="Joardar V."/>
            <person name="Pakala S."/>
            <person name="Pakala S."/>
            <person name="Venepally P."/>
            <person name="Chung J.K."/>
            <person name="Losada L."/>
            <person name="Nierman W.C."/>
        </authorList>
    </citation>
    <scope>NUCLEOTIDE SEQUENCE [LARGE SCALE GENOMIC DNA]</scope>
    <source>
        <strain evidence="2 5">NIH1004</strain>
    </source>
</reference>
<proteinExistence type="predicted"/>
<evidence type="ECO:0000313" key="4">
    <source>
        <dbReference type="Proteomes" id="UP000308092"/>
    </source>
</evidence>
<keyword evidence="1" id="KW-0472">Membrane</keyword>
<evidence type="ECO:0000313" key="3">
    <source>
        <dbReference type="EMBL" id="THC98427.1"/>
    </source>
</evidence>
<dbReference type="RefSeq" id="XP_033429903.1">
    <property type="nucleotide sequence ID" value="XM_033567908.1"/>
</dbReference>
<organism evidence="3 4">
    <name type="scientific">Aspergillus tanneri</name>
    <dbReference type="NCBI Taxonomy" id="1220188"/>
    <lineage>
        <taxon>Eukaryota</taxon>
        <taxon>Fungi</taxon>
        <taxon>Dikarya</taxon>
        <taxon>Ascomycota</taxon>
        <taxon>Pezizomycotina</taxon>
        <taxon>Eurotiomycetes</taxon>
        <taxon>Eurotiomycetidae</taxon>
        <taxon>Eurotiales</taxon>
        <taxon>Aspergillaceae</taxon>
        <taxon>Aspergillus</taxon>
        <taxon>Aspergillus subgen. Circumdati</taxon>
    </lineage>
</organism>
<evidence type="ECO:0000313" key="5">
    <source>
        <dbReference type="Proteomes" id="UP000324241"/>
    </source>
</evidence>
<keyword evidence="4" id="KW-1185">Reference proteome</keyword>
<dbReference type="Proteomes" id="UP000324241">
    <property type="component" value="Unassembled WGS sequence"/>
</dbReference>
<protein>
    <recommendedName>
        <fullName evidence="6">Transmembrane protein 135 N-terminal domain-containing protein</fullName>
    </recommendedName>
</protein>
<feature type="transmembrane region" description="Helical" evidence="1">
    <location>
        <begin position="422"/>
        <end position="447"/>
    </location>
</feature>
<dbReference type="AlphaFoldDB" id="A0A4S3JTI1"/>
<dbReference type="VEuPathDB" id="FungiDB:EYZ11_002086"/>
<keyword evidence="1" id="KW-0812">Transmembrane</keyword>
<reference evidence="3 4" key="1">
    <citation type="submission" date="2019-03" db="EMBL/GenBank/DDBJ databases">
        <title>The genome sequence of a newly discovered highly antifungal drug resistant Aspergillus species, Aspergillus tanneri NIH 1004.</title>
        <authorList>
            <person name="Mounaud S."/>
            <person name="Singh I."/>
            <person name="Joardar V."/>
            <person name="Pakala S."/>
            <person name="Pakala S."/>
            <person name="Venepally P."/>
            <person name="Hoover J."/>
            <person name="Nierman W."/>
            <person name="Chung J."/>
            <person name="Losada L."/>
        </authorList>
    </citation>
    <scope>NUCLEOTIDE SEQUENCE [LARGE SCALE GENOMIC DNA]</scope>
    <source>
        <strain evidence="3 4">NIH1004</strain>
    </source>
</reference>
<dbReference type="Proteomes" id="UP000308092">
    <property type="component" value="Unassembled WGS sequence"/>
</dbReference>
<dbReference type="PANTHER" id="PTHR12459">
    <property type="entry name" value="TRANSMEMBRANE PROTEIN 135-RELATED"/>
    <property type="match status" value="1"/>
</dbReference>
<evidence type="ECO:0000256" key="1">
    <source>
        <dbReference type="SAM" id="Phobius"/>
    </source>
</evidence>
<dbReference type="EMBL" id="QUQM01000001">
    <property type="protein sequence ID" value="KAA8650542.1"/>
    <property type="molecule type" value="Genomic_DNA"/>
</dbReference>
<keyword evidence="1" id="KW-1133">Transmembrane helix</keyword>
<name>A0A4S3JTI1_9EURO</name>
<dbReference type="STRING" id="1220188.A0A4S3JTI1"/>
<feature type="transmembrane region" description="Helical" evidence="1">
    <location>
        <begin position="387"/>
        <end position="410"/>
    </location>
</feature>
<accession>A0A4S3JTI1</accession>
<dbReference type="EMBL" id="SOSA01000044">
    <property type="protein sequence ID" value="THC98427.1"/>
    <property type="molecule type" value="Genomic_DNA"/>
</dbReference>